<dbReference type="InterPro" id="IPR044135">
    <property type="entry name" value="Met-tRNA-FMT_C"/>
</dbReference>
<dbReference type="Pfam" id="PF00551">
    <property type="entry name" value="Formyl_trans_N"/>
    <property type="match status" value="1"/>
</dbReference>
<dbReference type="Proteomes" id="UP000671862">
    <property type="component" value="Chromosome"/>
</dbReference>
<dbReference type="PANTHER" id="PTHR11138:SF5">
    <property type="entry name" value="METHIONYL-TRNA FORMYLTRANSFERASE, MITOCHONDRIAL"/>
    <property type="match status" value="1"/>
</dbReference>
<feature type="domain" description="Formyl transferase N-terminal" evidence="6">
    <location>
        <begin position="1"/>
        <end position="175"/>
    </location>
</feature>
<comment type="similarity">
    <text evidence="1 5">Belongs to the Fmt family.</text>
</comment>
<dbReference type="NCBIfam" id="TIGR00460">
    <property type="entry name" value="fmt"/>
    <property type="match status" value="1"/>
</dbReference>
<comment type="catalytic activity">
    <reaction evidence="5">
        <text>L-methionyl-tRNA(fMet) + (6R)-10-formyltetrahydrofolate = N-formyl-L-methionyl-tRNA(fMet) + (6S)-5,6,7,8-tetrahydrofolate + H(+)</text>
        <dbReference type="Rhea" id="RHEA:24380"/>
        <dbReference type="Rhea" id="RHEA-COMP:9952"/>
        <dbReference type="Rhea" id="RHEA-COMP:9953"/>
        <dbReference type="ChEBI" id="CHEBI:15378"/>
        <dbReference type="ChEBI" id="CHEBI:57453"/>
        <dbReference type="ChEBI" id="CHEBI:78530"/>
        <dbReference type="ChEBI" id="CHEBI:78844"/>
        <dbReference type="ChEBI" id="CHEBI:195366"/>
        <dbReference type="EC" id="2.1.2.9"/>
    </reaction>
</comment>
<dbReference type="CDD" id="cd08704">
    <property type="entry name" value="Met_tRNA_FMT_C"/>
    <property type="match status" value="1"/>
</dbReference>
<evidence type="ECO:0000313" key="9">
    <source>
        <dbReference type="Proteomes" id="UP000671862"/>
    </source>
</evidence>
<dbReference type="SUPFAM" id="SSF53328">
    <property type="entry name" value="Formyltransferase"/>
    <property type="match status" value="1"/>
</dbReference>
<feature type="binding site" evidence="5">
    <location>
        <begin position="106"/>
        <end position="109"/>
    </location>
    <ligand>
        <name>(6S)-5,6,7,8-tetrahydrofolate</name>
        <dbReference type="ChEBI" id="CHEBI:57453"/>
    </ligand>
</feature>
<dbReference type="InterPro" id="IPR005793">
    <property type="entry name" value="Formyl_trans_C"/>
</dbReference>
<evidence type="ECO:0000256" key="1">
    <source>
        <dbReference type="ARBA" id="ARBA00010699"/>
    </source>
</evidence>
<organism evidence="8 9">
    <name type="scientific">Thermosipho ferrireducens</name>
    <dbReference type="NCBI Taxonomy" id="2571116"/>
    <lineage>
        <taxon>Bacteria</taxon>
        <taxon>Thermotogati</taxon>
        <taxon>Thermotogota</taxon>
        <taxon>Thermotogae</taxon>
        <taxon>Thermotogales</taxon>
        <taxon>Fervidobacteriaceae</taxon>
        <taxon>Thermosipho</taxon>
    </lineage>
</organism>
<sequence>MKILFLGTPEFAAEHLKYLLEKKYNVVGVISQPDKPRGRGKKLEPTPVKTIAQRFKIPVFQPKSLSKEGIKIIDETKPDIGIVVAYGKLLKQPFLDQIPFYNIHASLLPKYRGAAPIQRALENGENKTGITIFKIGEGMDNGPIALKKETKIGMYETYGELYEKLIIIGKELLIEFLEKYPLKLTPQDEHLATYAPKISKSDLKIDFHNSFEKVKNKIRAYDPFPGAQTFIHGKNVKVFHVFYHAPEKLQFAPGKIINISKEGATICCNDGIIKVKYIQFPGKKKITFFEAKNGKLIKEGDIFES</sequence>
<proteinExistence type="inferred from homology"/>
<dbReference type="SUPFAM" id="SSF50486">
    <property type="entry name" value="FMT C-terminal domain-like"/>
    <property type="match status" value="1"/>
</dbReference>
<dbReference type="Gene3D" id="3.40.50.12230">
    <property type="match status" value="1"/>
</dbReference>
<dbReference type="HAMAP" id="MF_00182">
    <property type="entry name" value="Formyl_trans"/>
    <property type="match status" value="1"/>
</dbReference>
<protein>
    <recommendedName>
        <fullName evidence="2 5">Methionyl-tRNA formyltransferase</fullName>
        <ecNumber evidence="2 5">2.1.2.9</ecNumber>
    </recommendedName>
</protein>
<evidence type="ECO:0000256" key="3">
    <source>
        <dbReference type="ARBA" id="ARBA00022679"/>
    </source>
</evidence>
<dbReference type="EMBL" id="CP071446">
    <property type="protein sequence ID" value="QTA37110.1"/>
    <property type="molecule type" value="Genomic_DNA"/>
</dbReference>
<dbReference type="Pfam" id="PF02911">
    <property type="entry name" value="Formyl_trans_C"/>
    <property type="match status" value="1"/>
</dbReference>
<evidence type="ECO:0000256" key="2">
    <source>
        <dbReference type="ARBA" id="ARBA00012261"/>
    </source>
</evidence>
<dbReference type="InterPro" id="IPR036477">
    <property type="entry name" value="Formyl_transf_N_sf"/>
</dbReference>
<keyword evidence="4 5" id="KW-0648">Protein biosynthesis</keyword>
<dbReference type="PANTHER" id="PTHR11138">
    <property type="entry name" value="METHIONYL-TRNA FORMYLTRANSFERASE"/>
    <property type="match status" value="1"/>
</dbReference>
<keyword evidence="3 5" id="KW-0808">Transferase</keyword>
<dbReference type="InterPro" id="IPR002376">
    <property type="entry name" value="Formyl_transf_N"/>
</dbReference>
<dbReference type="InterPro" id="IPR011034">
    <property type="entry name" value="Formyl_transferase-like_C_sf"/>
</dbReference>
<evidence type="ECO:0000313" key="8">
    <source>
        <dbReference type="EMBL" id="QTA37110.1"/>
    </source>
</evidence>
<dbReference type="RefSeq" id="WP_207565833.1">
    <property type="nucleotide sequence ID" value="NZ_CP071446.1"/>
</dbReference>
<dbReference type="InterPro" id="IPR041711">
    <property type="entry name" value="Met-tRNA-FMT_N"/>
</dbReference>
<keyword evidence="9" id="KW-1185">Reference proteome</keyword>
<name>A0ABX7S7M0_9BACT</name>
<accession>A0ABX7S7M0</accession>
<feature type="domain" description="Formyl transferase C-terminal" evidence="7">
    <location>
        <begin position="197"/>
        <end position="294"/>
    </location>
</feature>
<dbReference type="GO" id="GO:0004479">
    <property type="term" value="F:methionyl-tRNA formyltransferase activity"/>
    <property type="evidence" value="ECO:0007669"/>
    <property type="project" value="UniProtKB-EC"/>
</dbReference>
<dbReference type="InterPro" id="IPR005794">
    <property type="entry name" value="Fmt"/>
</dbReference>
<dbReference type="EC" id="2.1.2.9" evidence="2 5"/>
<gene>
    <name evidence="5" type="primary">fmt</name>
    <name evidence="8" type="ORF">JYK00_04975</name>
</gene>
<reference evidence="8 9" key="1">
    <citation type="submission" date="2021-03" db="EMBL/GenBank/DDBJ databases">
        <title>Thermosipho ferrireducens sp.nov., an anaerobic thermophilic iron-reducing bacterium isolated from a deep-sea hydrothermal sulfide deposits.</title>
        <authorList>
            <person name="Zeng X."/>
            <person name="Chen Y."/>
            <person name="Shao Z."/>
        </authorList>
    </citation>
    <scope>NUCLEOTIDE SEQUENCE [LARGE SCALE GENOMIC DNA]</scope>
    <source>
        <strain evidence="8 9">JL129W03</strain>
    </source>
</reference>
<evidence type="ECO:0000259" key="7">
    <source>
        <dbReference type="Pfam" id="PF02911"/>
    </source>
</evidence>
<evidence type="ECO:0000259" key="6">
    <source>
        <dbReference type="Pfam" id="PF00551"/>
    </source>
</evidence>
<evidence type="ECO:0000256" key="4">
    <source>
        <dbReference type="ARBA" id="ARBA00022917"/>
    </source>
</evidence>
<comment type="function">
    <text evidence="5">Attaches a formyl group to the free amino group of methionyl-tRNA(fMet). The formyl group appears to play a dual role in the initiator identity of N-formylmethionyl-tRNA by promoting its recognition by IF2 and preventing the misappropriation of this tRNA by the elongation apparatus.</text>
</comment>
<dbReference type="CDD" id="cd08646">
    <property type="entry name" value="FMT_core_Met-tRNA-FMT_N"/>
    <property type="match status" value="1"/>
</dbReference>
<evidence type="ECO:0000256" key="5">
    <source>
        <dbReference type="HAMAP-Rule" id="MF_00182"/>
    </source>
</evidence>